<dbReference type="Pfam" id="PF08241">
    <property type="entry name" value="Methyltransf_11"/>
    <property type="match status" value="1"/>
</dbReference>
<sequence length="245" mass="27078">MNRKPAASIPPASLLDRQADWLAPARSRLLRKVAVARRRRILEVGAAFGTISHELARRGGGSVVALDSVLPATSEKPGIPDFLRVRAMAETLPFRPKVFDLVFFQMALLWMNAPRALAEAVRSLESGGALIAIEPDYGGMIEFPASVETRDVWIAGLRRAGADPRVGRKLPALLEEMRLRVTVDLIPQLIPPAPERFDLLEGLPLSENERLRLEQARAADKAHVERGESVVAHLPFFLITAFRME</sequence>
<comment type="caution">
    <text evidence="2">The sequence shown here is derived from an EMBL/GenBank/DDBJ whole genome shotgun (WGS) entry which is preliminary data.</text>
</comment>
<organism evidence="2 3">
    <name type="scientific">Eiseniibacteriota bacterium</name>
    <dbReference type="NCBI Taxonomy" id="2212470"/>
    <lineage>
        <taxon>Bacteria</taxon>
        <taxon>Candidatus Eiseniibacteriota</taxon>
    </lineage>
</organism>
<dbReference type="InterPro" id="IPR013216">
    <property type="entry name" value="Methyltransf_11"/>
</dbReference>
<keyword evidence="3" id="KW-1185">Reference proteome</keyword>
<keyword evidence="2" id="KW-0808">Transferase</keyword>
<keyword evidence="2" id="KW-0489">Methyltransferase</keyword>
<proteinExistence type="predicted"/>
<accession>A0ABV6YHZ8</accession>
<dbReference type="SUPFAM" id="SSF53335">
    <property type="entry name" value="S-adenosyl-L-methionine-dependent methyltransferases"/>
    <property type="match status" value="1"/>
</dbReference>
<gene>
    <name evidence="2" type="ORF">ACFL6M_00050</name>
</gene>
<evidence type="ECO:0000313" key="2">
    <source>
        <dbReference type="EMBL" id="MFC1571967.1"/>
    </source>
</evidence>
<dbReference type="EC" id="2.1.-.-" evidence="2"/>
<dbReference type="CDD" id="cd02440">
    <property type="entry name" value="AdoMet_MTases"/>
    <property type="match status" value="1"/>
</dbReference>
<dbReference type="GO" id="GO:0032259">
    <property type="term" value="P:methylation"/>
    <property type="evidence" value="ECO:0007669"/>
    <property type="project" value="UniProtKB-KW"/>
</dbReference>
<dbReference type="Proteomes" id="UP001593833">
    <property type="component" value="Unassembled WGS sequence"/>
</dbReference>
<dbReference type="GO" id="GO:0008168">
    <property type="term" value="F:methyltransferase activity"/>
    <property type="evidence" value="ECO:0007669"/>
    <property type="project" value="UniProtKB-KW"/>
</dbReference>
<protein>
    <submittedName>
        <fullName evidence="2">Class I SAM-dependent methyltransferase</fullName>
        <ecNumber evidence="2">2.1.-.-</ecNumber>
    </submittedName>
</protein>
<evidence type="ECO:0000259" key="1">
    <source>
        <dbReference type="Pfam" id="PF08241"/>
    </source>
</evidence>
<evidence type="ECO:0000313" key="3">
    <source>
        <dbReference type="Proteomes" id="UP001593833"/>
    </source>
</evidence>
<feature type="domain" description="Methyltransferase type 11" evidence="1">
    <location>
        <begin position="42"/>
        <end position="131"/>
    </location>
</feature>
<reference evidence="2 3" key="1">
    <citation type="submission" date="2024-09" db="EMBL/GenBank/DDBJ databases">
        <authorList>
            <person name="D'Angelo T."/>
        </authorList>
    </citation>
    <scope>NUCLEOTIDE SEQUENCE [LARGE SCALE GENOMIC DNA]</scope>
    <source>
        <strain evidence="2">SAG AM-320-E07</strain>
    </source>
</reference>
<dbReference type="EMBL" id="JBHPKH010000001">
    <property type="protein sequence ID" value="MFC1571967.1"/>
    <property type="molecule type" value="Genomic_DNA"/>
</dbReference>
<name>A0ABV6YHZ8_UNCEI</name>
<dbReference type="Gene3D" id="3.40.50.150">
    <property type="entry name" value="Vaccinia Virus protein VP39"/>
    <property type="match status" value="1"/>
</dbReference>
<dbReference type="InterPro" id="IPR029063">
    <property type="entry name" value="SAM-dependent_MTases_sf"/>
</dbReference>